<proteinExistence type="predicted"/>
<reference evidence="3" key="2">
    <citation type="submission" date="2015-01" db="EMBL/GenBank/DDBJ databases">
        <title>Evolutionary Origins and Diversification of the Mycorrhizal Mutualists.</title>
        <authorList>
            <consortium name="DOE Joint Genome Institute"/>
            <consortium name="Mycorrhizal Genomics Consortium"/>
            <person name="Kohler A."/>
            <person name="Kuo A."/>
            <person name="Nagy L.G."/>
            <person name="Floudas D."/>
            <person name="Copeland A."/>
            <person name="Barry K.W."/>
            <person name="Cichocki N."/>
            <person name="Veneault-Fourrey C."/>
            <person name="LaButti K."/>
            <person name="Lindquist E.A."/>
            <person name="Lipzen A."/>
            <person name="Lundell T."/>
            <person name="Morin E."/>
            <person name="Murat C."/>
            <person name="Riley R."/>
            <person name="Ohm R."/>
            <person name="Sun H."/>
            <person name="Tunlid A."/>
            <person name="Henrissat B."/>
            <person name="Grigoriev I.V."/>
            <person name="Hibbett D.S."/>
            <person name="Martin F."/>
        </authorList>
    </citation>
    <scope>NUCLEOTIDE SEQUENCE [LARGE SCALE GENOMIC DNA]</scope>
    <source>
        <strain evidence="3">h7</strain>
    </source>
</reference>
<feature type="compositionally biased region" description="Low complexity" evidence="1">
    <location>
        <begin position="174"/>
        <end position="186"/>
    </location>
</feature>
<sequence>MSHPRSNGPLFHFYGAYGDSAEFSKNYRSPYMAAPAGSSSSVYMSDQAAIPSDLPDLYYDQDLPSPPSATSSNIISTPPPDLLTPWQQTKSNYSPSYPTPPWQSSPLISCQESHPAVPPIDTNCNWKDHAASIEPSVLFITSEEFDPGQQFHPYPFSYPQSYSHTQHNTRFEQSSSSSTLPSHFSSTNGSVPPNPSPVSSSNPSPSLPPLTLHQPRPSRRIPIISLSELASACDTFPIQTPAKDPRGRVSGEVLSPLSSSILQSHRTITGDPNIRIEPPSLHSTNSIYIPTFPWGTHDDQGKVLSCNCGCQESYIFT</sequence>
<evidence type="ECO:0000313" key="3">
    <source>
        <dbReference type="Proteomes" id="UP000053424"/>
    </source>
</evidence>
<protein>
    <submittedName>
        <fullName evidence="2">Uncharacterized protein</fullName>
    </submittedName>
</protein>
<dbReference type="AlphaFoldDB" id="A0A0C2Z2V1"/>
<dbReference type="OrthoDB" id="3032312at2759"/>
<keyword evidence="3" id="KW-1185">Reference proteome</keyword>
<gene>
    <name evidence="2" type="ORF">M413DRAFT_22240</name>
</gene>
<dbReference type="HOGENOM" id="CLU_877331_0_0_1"/>
<evidence type="ECO:0000256" key="1">
    <source>
        <dbReference type="SAM" id="MobiDB-lite"/>
    </source>
</evidence>
<evidence type="ECO:0000313" key="2">
    <source>
        <dbReference type="EMBL" id="KIM47607.1"/>
    </source>
</evidence>
<feature type="compositionally biased region" description="Polar residues" evidence="1">
    <location>
        <begin position="158"/>
        <end position="173"/>
    </location>
</feature>
<feature type="region of interest" description="Disordered" evidence="1">
    <location>
        <begin position="150"/>
        <end position="216"/>
    </location>
</feature>
<name>A0A0C2Z2V1_HEBCY</name>
<dbReference type="EMBL" id="KN831769">
    <property type="protein sequence ID" value="KIM47607.1"/>
    <property type="molecule type" value="Genomic_DNA"/>
</dbReference>
<organism evidence="2 3">
    <name type="scientific">Hebeloma cylindrosporum</name>
    <dbReference type="NCBI Taxonomy" id="76867"/>
    <lineage>
        <taxon>Eukaryota</taxon>
        <taxon>Fungi</taxon>
        <taxon>Dikarya</taxon>
        <taxon>Basidiomycota</taxon>
        <taxon>Agaricomycotina</taxon>
        <taxon>Agaricomycetes</taxon>
        <taxon>Agaricomycetidae</taxon>
        <taxon>Agaricales</taxon>
        <taxon>Agaricineae</taxon>
        <taxon>Hymenogastraceae</taxon>
        <taxon>Hebeloma</taxon>
    </lineage>
</organism>
<reference evidence="2 3" key="1">
    <citation type="submission" date="2014-04" db="EMBL/GenBank/DDBJ databases">
        <authorList>
            <consortium name="DOE Joint Genome Institute"/>
            <person name="Kuo A."/>
            <person name="Gay G."/>
            <person name="Dore J."/>
            <person name="Kohler A."/>
            <person name="Nagy L.G."/>
            <person name="Floudas D."/>
            <person name="Copeland A."/>
            <person name="Barry K.W."/>
            <person name="Cichocki N."/>
            <person name="Veneault-Fourrey C."/>
            <person name="LaButti K."/>
            <person name="Lindquist E.A."/>
            <person name="Lipzen A."/>
            <person name="Lundell T."/>
            <person name="Morin E."/>
            <person name="Murat C."/>
            <person name="Sun H."/>
            <person name="Tunlid A."/>
            <person name="Henrissat B."/>
            <person name="Grigoriev I.V."/>
            <person name="Hibbett D.S."/>
            <person name="Martin F."/>
            <person name="Nordberg H.P."/>
            <person name="Cantor M.N."/>
            <person name="Hua S.X."/>
        </authorList>
    </citation>
    <scope>NUCLEOTIDE SEQUENCE [LARGE SCALE GENOMIC DNA]</scope>
    <source>
        <strain evidence="3">h7</strain>
    </source>
</reference>
<dbReference type="Proteomes" id="UP000053424">
    <property type="component" value="Unassembled WGS sequence"/>
</dbReference>
<accession>A0A0C2Z2V1</accession>
<feature type="region of interest" description="Disordered" evidence="1">
    <location>
        <begin position="59"/>
        <end position="81"/>
    </location>
</feature>